<feature type="domain" description="CAAX prenyl protease 2/Lysostaphin resistance protein A-like" evidence="2">
    <location>
        <begin position="97"/>
        <end position="179"/>
    </location>
</feature>
<evidence type="ECO:0000256" key="1">
    <source>
        <dbReference type="SAM" id="Phobius"/>
    </source>
</evidence>
<keyword evidence="5" id="KW-1185">Reference proteome</keyword>
<feature type="transmembrane region" description="Helical" evidence="1">
    <location>
        <begin position="118"/>
        <end position="138"/>
    </location>
</feature>
<dbReference type="eggNOG" id="COG1266">
    <property type="taxonomic scope" value="Bacteria"/>
</dbReference>
<dbReference type="GO" id="GO:0004175">
    <property type="term" value="F:endopeptidase activity"/>
    <property type="evidence" value="ECO:0007669"/>
    <property type="project" value="UniProtKB-ARBA"/>
</dbReference>
<keyword evidence="1" id="KW-1133">Transmembrane helix</keyword>
<feature type="transmembrane region" description="Helical" evidence="1">
    <location>
        <begin position="145"/>
        <end position="163"/>
    </location>
</feature>
<keyword evidence="1" id="KW-0472">Membrane</keyword>
<dbReference type="PANTHER" id="PTHR43592:SF15">
    <property type="entry name" value="CAAX AMINO TERMINAL PROTEASE FAMILY PROTEIN"/>
    <property type="match status" value="1"/>
</dbReference>
<dbReference type="Proteomes" id="UP000002754">
    <property type="component" value="Unassembled WGS sequence"/>
</dbReference>
<feature type="transmembrane region" description="Helical" evidence="1">
    <location>
        <begin position="55"/>
        <end position="79"/>
    </location>
</feature>
<reference evidence="3 5" key="1">
    <citation type="journal article" date="2014" name="Genome Announc.">
        <title>Draft Genome Sequence of Bacillus alcalophilus AV1934, a Classic Alkaliphile Isolated from Human Feces in 1934.</title>
        <authorList>
            <person name="Attie O."/>
            <person name="Jayaprakash A."/>
            <person name="Shah H."/>
            <person name="Paulsen I.T."/>
            <person name="Morino M."/>
            <person name="Takahashi Y."/>
            <person name="Narumi I."/>
            <person name="Sachidanandam R."/>
            <person name="Satoh K."/>
            <person name="Ito M."/>
            <person name="Krulwich T.A."/>
        </authorList>
    </citation>
    <scope>NUCLEOTIDE SEQUENCE [LARGE SCALE GENOMIC DNA]</scope>
    <source>
        <strain evidence="3 5">AV1934</strain>
    </source>
</reference>
<comment type="caution">
    <text evidence="3">The sequence shown here is derived from an EMBL/GenBank/DDBJ whole genome shotgun (WGS) entry which is preliminary data.</text>
</comment>
<proteinExistence type="predicted"/>
<dbReference type="Pfam" id="PF02517">
    <property type="entry name" value="Rce1-like"/>
    <property type="match status" value="1"/>
</dbReference>
<dbReference type="STRING" id="1218173.BALCAV_0200600"/>
<protein>
    <recommendedName>
        <fullName evidence="2">CAAX prenyl protease 2/Lysostaphin resistance protein A-like domain-containing protein</fullName>
    </recommendedName>
</protein>
<dbReference type="EMBL" id="JALP01000174">
    <property type="protein sequence ID" value="THG90100.1"/>
    <property type="molecule type" value="Genomic_DNA"/>
</dbReference>
<evidence type="ECO:0000313" key="3">
    <source>
        <dbReference type="EMBL" id="KGA99185.1"/>
    </source>
</evidence>
<evidence type="ECO:0000313" key="6">
    <source>
        <dbReference type="Proteomes" id="UP000297014"/>
    </source>
</evidence>
<dbReference type="AlphaFoldDB" id="A0A094XKC0"/>
<feature type="transmembrane region" description="Helical" evidence="1">
    <location>
        <begin position="169"/>
        <end position="189"/>
    </location>
</feature>
<sequence>MEKQAVLVKDLTVREIVVSVYFTQLFLLFLATVLSFFLFNQFSDWLLLFKWDIKAIFGLGFIVVVIAVVLNVGLSFLFSKEAMDDGGINEKLFKGITIPQMIVLCLVISLAEELFFRGVLQTTFGLVVASLVFAGLHFRYLRKPVLFLGVVVLSFLIGLVYMWTGNLWVTIFIHFLIDLALGLIIKFELIKGGTS</sequence>
<evidence type="ECO:0000313" key="4">
    <source>
        <dbReference type="EMBL" id="THG90100.1"/>
    </source>
</evidence>
<dbReference type="RefSeq" id="WP_003322433.1">
    <property type="nucleotide sequence ID" value="NZ_ALPT02000001.1"/>
</dbReference>
<organism evidence="3 5">
    <name type="scientific">Alkalihalobacillus alcalophilus ATCC 27647 = CGMCC 1.3604</name>
    <dbReference type="NCBI Taxonomy" id="1218173"/>
    <lineage>
        <taxon>Bacteria</taxon>
        <taxon>Bacillati</taxon>
        <taxon>Bacillota</taxon>
        <taxon>Bacilli</taxon>
        <taxon>Bacillales</taxon>
        <taxon>Bacillaceae</taxon>
        <taxon>Alkalihalobacillus</taxon>
    </lineage>
</organism>
<keyword evidence="1" id="KW-0812">Transmembrane</keyword>
<feature type="transmembrane region" description="Helical" evidence="1">
    <location>
        <begin position="91"/>
        <end position="112"/>
    </location>
</feature>
<evidence type="ECO:0000313" key="5">
    <source>
        <dbReference type="Proteomes" id="UP000002754"/>
    </source>
</evidence>
<dbReference type="EMBL" id="ALPT02000001">
    <property type="protein sequence ID" value="KGA99185.1"/>
    <property type="molecule type" value="Genomic_DNA"/>
</dbReference>
<name>A0A094XKC0_ALKAL</name>
<evidence type="ECO:0000259" key="2">
    <source>
        <dbReference type="Pfam" id="PF02517"/>
    </source>
</evidence>
<gene>
    <name evidence="4" type="ORF">AJ85_13345</name>
    <name evidence="3" type="ORF">BALCAV_0200600</name>
</gene>
<dbReference type="InterPro" id="IPR003675">
    <property type="entry name" value="Rce1/LyrA-like_dom"/>
</dbReference>
<dbReference type="PANTHER" id="PTHR43592">
    <property type="entry name" value="CAAX AMINO TERMINAL PROTEASE"/>
    <property type="match status" value="1"/>
</dbReference>
<reference evidence="4 6" key="2">
    <citation type="submission" date="2014-01" db="EMBL/GenBank/DDBJ databases">
        <title>Draft genome sequencing of Bacillus alcalophilus CGMCC 1.3604.</title>
        <authorList>
            <person name="Yang J."/>
            <person name="Diao L."/>
            <person name="Yang S."/>
        </authorList>
    </citation>
    <scope>NUCLEOTIDE SEQUENCE [LARGE SCALE GENOMIC DNA]</scope>
    <source>
        <strain evidence="4 6">CGMCC 1.3604</strain>
    </source>
</reference>
<dbReference type="GO" id="GO:0080120">
    <property type="term" value="P:CAAX-box protein maturation"/>
    <property type="evidence" value="ECO:0007669"/>
    <property type="project" value="UniProtKB-ARBA"/>
</dbReference>
<dbReference type="OrthoDB" id="1523022at2"/>
<dbReference type="Proteomes" id="UP000297014">
    <property type="component" value="Unassembled WGS sequence"/>
</dbReference>
<feature type="transmembrane region" description="Helical" evidence="1">
    <location>
        <begin position="21"/>
        <end position="43"/>
    </location>
</feature>
<accession>A0A094XKC0</accession>